<dbReference type="PANTHER" id="PTHR43094">
    <property type="entry name" value="AMINOTRANSFERASE"/>
    <property type="match status" value="1"/>
</dbReference>
<dbReference type="GO" id="GO:0030170">
    <property type="term" value="F:pyridoxal phosphate binding"/>
    <property type="evidence" value="ECO:0007669"/>
    <property type="project" value="InterPro"/>
</dbReference>
<dbReference type="InterPro" id="IPR005814">
    <property type="entry name" value="Aminotrans_3"/>
</dbReference>
<dbReference type="GO" id="GO:0005829">
    <property type="term" value="C:cytosol"/>
    <property type="evidence" value="ECO:0007669"/>
    <property type="project" value="TreeGrafter"/>
</dbReference>
<dbReference type="Gene3D" id="3.90.1150.10">
    <property type="entry name" value="Aspartate Aminotransferase, domain 1"/>
    <property type="match status" value="1"/>
</dbReference>
<dbReference type="RefSeq" id="XP_028477179.1">
    <property type="nucleotide sequence ID" value="XM_028622287.1"/>
</dbReference>
<gene>
    <name evidence="4" type="ORF">EHS24_006894</name>
</gene>
<dbReference type="PIRSF" id="PIRSF000521">
    <property type="entry name" value="Transaminase_4ab_Lys_Orn"/>
    <property type="match status" value="1"/>
</dbReference>
<dbReference type="Pfam" id="PF00202">
    <property type="entry name" value="Aminotran_3"/>
    <property type="match status" value="1"/>
</dbReference>
<dbReference type="OrthoDB" id="10261433at2759"/>
<dbReference type="AlphaFoldDB" id="A0A427XWQ3"/>
<evidence type="ECO:0000256" key="1">
    <source>
        <dbReference type="ARBA" id="ARBA00008954"/>
    </source>
</evidence>
<protein>
    <submittedName>
        <fullName evidence="4">Uncharacterized protein</fullName>
    </submittedName>
</protein>
<dbReference type="GO" id="GO:0008483">
    <property type="term" value="F:transaminase activity"/>
    <property type="evidence" value="ECO:0007669"/>
    <property type="project" value="InterPro"/>
</dbReference>
<keyword evidence="5" id="KW-1185">Reference proteome</keyword>
<dbReference type="SUPFAM" id="SSF53383">
    <property type="entry name" value="PLP-dependent transferases"/>
    <property type="match status" value="1"/>
</dbReference>
<dbReference type="Gene3D" id="3.40.640.10">
    <property type="entry name" value="Type I PLP-dependent aspartate aminotransferase-like (Major domain)"/>
    <property type="match status" value="1"/>
</dbReference>
<dbReference type="GeneID" id="39591437"/>
<dbReference type="STRING" id="105984.A0A427XWQ3"/>
<dbReference type="EMBL" id="RSCE01000004">
    <property type="protein sequence ID" value="RSH83227.1"/>
    <property type="molecule type" value="Genomic_DNA"/>
</dbReference>
<evidence type="ECO:0000256" key="2">
    <source>
        <dbReference type="ARBA" id="ARBA00022898"/>
    </source>
</evidence>
<reference evidence="4 5" key="1">
    <citation type="submission" date="2018-11" db="EMBL/GenBank/DDBJ databases">
        <title>Genome sequence of Apiotrichum porosum DSM 27194.</title>
        <authorList>
            <person name="Aliyu H."/>
            <person name="Gorte O."/>
            <person name="Ochsenreither K."/>
        </authorList>
    </citation>
    <scope>NUCLEOTIDE SEQUENCE [LARGE SCALE GENOMIC DNA]</scope>
    <source>
        <strain evidence="4 5">DSM 27194</strain>
    </source>
</reference>
<dbReference type="PROSITE" id="PS00600">
    <property type="entry name" value="AA_TRANSFER_CLASS_3"/>
    <property type="match status" value="1"/>
</dbReference>
<accession>A0A427XWQ3</accession>
<dbReference type="InterPro" id="IPR015424">
    <property type="entry name" value="PyrdxlP-dep_Trfase"/>
</dbReference>
<dbReference type="InterPro" id="IPR049704">
    <property type="entry name" value="Aminotrans_3_PPA_site"/>
</dbReference>
<sequence>MSSLVRRLGRRGPLTHVRALHASTSTATPASSKQATAQLYSSGRQPIALSSAGITFTLEDGRKVLDGMSGGAAVQCLGSTNPDVVAVMAKQAAQLPYAWHQSLGNAPGEDLAAWLTARSDGALVAAAFLNSGSEAIDTAIKIVRQYWLEEGQPQREYIIARNPSYHGNTLAGLGIGNVASRRGLYAPYIPDTFQHVTTPQLKRSGESEEAYVAQLAKELDDKITALGPQNVAAFLAEPVVGSSVGVMPPPKGYFPAMAAVCKKHNILFVMDEVMCGTGRSGTLFAYQSVCEGVQPDILTMAKGLGGGYVTISGVLVGPRVADKIIAAGQWKSSQTYQNHPINCAVALSVVNKIERLLPNVQARGKQCVAELQEAFKDEPAVYDVRGQGLFIGVEFDVPSDLSPRFATRVKNRCFDNGLLSLAVSGGVDGTQGEAIVLAPAYNAKEAEISTMVEILVKSVKECLAELKKETA</sequence>
<evidence type="ECO:0000313" key="4">
    <source>
        <dbReference type="EMBL" id="RSH83227.1"/>
    </source>
</evidence>
<dbReference type="InterPro" id="IPR015422">
    <property type="entry name" value="PyrdxlP-dep_Trfase_small"/>
</dbReference>
<dbReference type="InterPro" id="IPR015421">
    <property type="entry name" value="PyrdxlP-dep_Trfase_major"/>
</dbReference>
<name>A0A427XWQ3_9TREE</name>
<organism evidence="4 5">
    <name type="scientific">Apiotrichum porosum</name>
    <dbReference type="NCBI Taxonomy" id="105984"/>
    <lineage>
        <taxon>Eukaryota</taxon>
        <taxon>Fungi</taxon>
        <taxon>Dikarya</taxon>
        <taxon>Basidiomycota</taxon>
        <taxon>Agaricomycotina</taxon>
        <taxon>Tremellomycetes</taxon>
        <taxon>Trichosporonales</taxon>
        <taxon>Trichosporonaceae</taxon>
        <taxon>Apiotrichum</taxon>
    </lineage>
</organism>
<proteinExistence type="inferred from homology"/>
<evidence type="ECO:0000256" key="3">
    <source>
        <dbReference type="RuleBase" id="RU003560"/>
    </source>
</evidence>
<evidence type="ECO:0000313" key="5">
    <source>
        <dbReference type="Proteomes" id="UP000279236"/>
    </source>
</evidence>
<dbReference type="PANTHER" id="PTHR43094:SF1">
    <property type="entry name" value="AMINOTRANSFERASE CLASS-III"/>
    <property type="match status" value="1"/>
</dbReference>
<comment type="similarity">
    <text evidence="1 3">Belongs to the class-III pyridoxal-phosphate-dependent aminotransferase family.</text>
</comment>
<comment type="caution">
    <text evidence="4">The sequence shown here is derived from an EMBL/GenBank/DDBJ whole genome shotgun (WGS) entry which is preliminary data.</text>
</comment>
<keyword evidence="2 3" id="KW-0663">Pyridoxal phosphate</keyword>
<dbReference type="Proteomes" id="UP000279236">
    <property type="component" value="Unassembled WGS sequence"/>
</dbReference>
<dbReference type="CDD" id="cd00610">
    <property type="entry name" value="OAT_like"/>
    <property type="match status" value="1"/>
</dbReference>